<dbReference type="RefSeq" id="WP_261607201.1">
    <property type="nucleotide sequence ID" value="NZ_JAODOR010000011.1"/>
</dbReference>
<evidence type="ECO:0008006" key="3">
    <source>
        <dbReference type="Google" id="ProtNLM"/>
    </source>
</evidence>
<dbReference type="Proteomes" id="UP001300496">
    <property type="component" value="Unassembled WGS sequence"/>
</dbReference>
<dbReference type="EMBL" id="JAODOR010000011">
    <property type="protein sequence ID" value="MCT9002665.1"/>
    <property type="molecule type" value="Genomic_DNA"/>
</dbReference>
<gene>
    <name evidence="1" type="ORF">N4R40_09850</name>
</gene>
<protein>
    <recommendedName>
        <fullName evidence="3">Transcriptional regulator</fullName>
    </recommendedName>
</protein>
<reference evidence="1 2" key="1">
    <citation type="journal article" date="2024" name="Int. J. Syst. Evol. Microbiol.">
        <title>Microbacterium memoriense sp. nov., a member of the Actinomycetota from marine beach sediment of the north coast of Portugal.</title>
        <authorList>
            <person name="Santos J.D.N.D."/>
            <person name="Klimek D."/>
            <person name="Calusinska M."/>
            <person name="Lobo-da-Cunha A."/>
            <person name="Catita J."/>
            <person name="Goncalves H."/>
            <person name="Gonzalez I."/>
            <person name="Lage O.M."/>
        </authorList>
    </citation>
    <scope>NUCLEOTIDE SEQUENCE [LARGE SCALE GENOMIC DNA]</scope>
    <source>
        <strain evidence="1 2">PMIC_1C1B</strain>
    </source>
</reference>
<name>A0ABT2PE02_9MICO</name>
<evidence type="ECO:0000313" key="1">
    <source>
        <dbReference type="EMBL" id="MCT9002665.1"/>
    </source>
</evidence>
<organism evidence="1 2">
    <name type="scientific">Microbacterium memoriense</name>
    <dbReference type="NCBI Taxonomy" id="2978350"/>
    <lineage>
        <taxon>Bacteria</taxon>
        <taxon>Bacillati</taxon>
        <taxon>Actinomycetota</taxon>
        <taxon>Actinomycetes</taxon>
        <taxon>Micrococcales</taxon>
        <taxon>Microbacteriaceae</taxon>
        <taxon>Microbacterium</taxon>
    </lineage>
</organism>
<keyword evidence="2" id="KW-1185">Reference proteome</keyword>
<proteinExistence type="predicted"/>
<comment type="caution">
    <text evidence="1">The sequence shown here is derived from an EMBL/GenBank/DDBJ whole genome shotgun (WGS) entry which is preliminary data.</text>
</comment>
<evidence type="ECO:0000313" key="2">
    <source>
        <dbReference type="Proteomes" id="UP001300496"/>
    </source>
</evidence>
<sequence length="76" mass="8277">MSAPRKSLEDLFAQVSAVGIAHRAALLQQGFTARQLRELVRAGGVDVLRRHWFAAETAAPHKRGYRLDVASPEGPA</sequence>
<accession>A0ABT2PE02</accession>